<dbReference type="PROSITE" id="PS50878">
    <property type="entry name" value="RT_POL"/>
    <property type="match status" value="1"/>
</dbReference>
<accession>A0A087UMU8</accession>
<protein>
    <recommendedName>
        <fullName evidence="1">Reverse transcriptase domain-containing protein</fullName>
    </recommendedName>
</protein>
<keyword evidence="3" id="KW-1185">Reference proteome</keyword>
<evidence type="ECO:0000259" key="1">
    <source>
        <dbReference type="PROSITE" id="PS50878"/>
    </source>
</evidence>
<organism evidence="2 3">
    <name type="scientific">Stegodyphus mimosarum</name>
    <name type="common">African social velvet spider</name>
    <dbReference type="NCBI Taxonomy" id="407821"/>
    <lineage>
        <taxon>Eukaryota</taxon>
        <taxon>Metazoa</taxon>
        <taxon>Ecdysozoa</taxon>
        <taxon>Arthropoda</taxon>
        <taxon>Chelicerata</taxon>
        <taxon>Arachnida</taxon>
        <taxon>Araneae</taxon>
        <taxon>Araneomorphae</taxon>
        <taxon>Entelegynae</taxon>
        <taxon>Eresoidea</taxon>
        <taxon>Eresidae</taxon>
        <taxon>Stegodyphus</taxon>
    </lineage>
</organism>
<name>A0A087UMU8_STEMI</name>
<feature type="domain" description="Reverse transcriptase" evidence="1">
    <location>
        <begin position="1"/>
        <end position="61"/>
    </location>
</feature>
<evidence type="ECO:0000313" key="3">
    <source>
        <dbReference type="Proteomes" id="UP000054359"/>
    </source>
</evidence>
<evidence type="ECO:0000313" key="2">
    <source>
        <dbReference type="EMBL" id="KFM78687.1"/>
    </source>
</evidence>
<dbReference type="OrthoDB" id="6761817at2759"/>
<proteinExistence type="predicted"/>
<gene>
    <name evidence="2" type="ORF">X975_14262</name>
</gene>
<reference evidence="2 3" key="1">
    <citation type="submission" date="2013-11" db="EMBL/GenBank/DDBJ databases">
        <title>Genome sequencing of Stegodyphus mimosarum.</title>
        <authorList>
            <person name="Bechsgaard J."/>
        </authorList>
    </citation>
    <scope>NUCLEOTIDE SEQUENCE [LARGE SCALE GENOMIC DNA]</scope>
</reference>
<sequence>MPQGSIITSLLFNIRINDISNNSDALLACYMDHTAILCKSLNPHLVQQKLQNAVYLISPMV</sequence>
<dbReference type="EMBL" id="KK120628">
    <property type="protein sequence ID" value="KFM78687.1"/>
    <property type="molecule type" value="Genomic_DNA"/>
</dbReference>
<dbReference type="InterPro" id="IPR000477">
    <property type="entry name" value="RT_dom"/>
</dbReference>
<dbReference type="Proteomes" id="UP000054359">
    <property type="component" value="Unassembled WGS sequence"/>
</dbReference>
<feature type="non-terminal residue" evidence="2">
    <location>
        <position position="61"/>
    </location>
</feature>
<dbReference type="AlphaFoldDB" id="A0A087UMU8"/>